<sequence length="156" mass="17376">MKRLCVSELLSAQTLDALHPIRREERLRLVAVLLDKAATREIINVSEELHKASNNEIIRTVTWMREGGGVDEAGELMKGSGGDNPDIQLSRKSCLSSFSQDMDPKLKEVKLLVDKDTNRVVFAESNKDLVDLLFSFLTLPLGRIVSVGEGTFGWVH</sequence>
<reference evidence="1" key="2">
    <citation type="submission" date="2023-06" db="EMBL/GenBank/DDBJ databases">
        <authorList>
            <person name="Ma L."/>
            <person name="Liu K.-W."/>
            <person name="Li Z."/>
            <person name="Hsiao Y.-Y."/>
            <person name="Qi Y."/>
            <person name="Fu T."/>
            <person name="Tang G."/>
            <person name="Zhang D."/>
            <person name="Sun W.-H."/>
            <person name="Liu D.-K."/>
            <person name="Li Y."/>
            <person name="Chen G.-Z."/>
            <person name="Liu X.-D."/>
            <person name="Liao X.-Y."/>
            <person name="Jiang Y.-T."/>
            <person name="Yu X."/>
            <person name="Hao Y."/>
            <person name="Huang J."/>
            <person name="Zhao X.-W."/>
            <person name="Ke S."/>
            <person name="Chen Y.-Y."/>
            <person name="Wu W.-L."/>
            <person name="Hsu J.-L."/>
            <person name="Lin Y.-F."/>
            <person name="Huang M.-D."/>
            <person name="Li C.-Y."/>
            <person name="Huang L."/>
            <person name="Wang Z.-W."/>
            <person name="Zhao X."/>
            <person name="Zhong W.-Y."/>
            <person name="Peng D.-H."/>
            <person name="Ahmad S."/>
            <person name="Lan S."/>
            <person name="Zhang J.-S."/>
            <person name="Tsai W.-C."/>
            <person name="Van De Peer Y."/>
            <person name="Liu Z.-J."/>
        </authorList>
    </citation>
    <scope>NUCLEOTIDE SEQUENCE</scope>
    <source>
        <strain evidence="1">SCP</strain>
        <tissue evidence="1">Leaves</tissue>
    </source>
</reference>
<dbReference type="AlphaFoldDB" id="A0AAV9B5Y0"/>
<evidence type="ECO:0000313" key="1">
    <source>
        <dbReference type="EMBL" id="KAK1272084.1"/>
    </source>
</evidence>
<reference evidence="1" key="1">
    <citation type="journal article" date="2023" name="Nat. Commun.">
        <title>Diploid and tetraploid genomes of Acorus and the evolution of monocots.</title>
        <authorList>
            <person name="Ma L."/>
            <person name="Liu K.W."/>
            <person name="Li Z."/>
            <person name="Hsiao Y.Y."/>
            <person name="Qi Y."/>
            <person name="Fu T."/>
            <person name="Tang G.D."/>
            <person name="Zhang D."/>
            <person name="Sun W.H."/>
            <person name="Liu D.K."/>
            <person name="Li Y."/>
            <person name="Chen G.Z."/>
            <person name="Liu X.D."/>
            <person name="Liao X.Y."/>
            <person name="Jiang Y.T."/>
            <person name="Yu X."/>
            <person name="Hao Y."/>
            <person name="Huang J."/>
            <person name="Zhao X.W."/>
            <person name="Ke S."/>
            <person name="Chen Y.Y."/>
            <person name="Wu W.L."/>
            <person name="Hsu J.L."/>
            <person name="Lin Y.F."/>
            <person name="Huang M.D."/>
            <person name="Li C.Y."/>
            <person name="Huang L."/>
            <person name="Wang Z.W."/>
            <person name="Zhao X."/>
            <person name="Zhong W.Y."/>
            <person name="Peng D.H."/>
            <person name="Ahmad S."/>
            <person name="Lan S."/>
            <person name="Zhang J.S."/>
            <person name="Tsai W.C."/>
            <person name="Van de Peer Y."/>
            <person name="Liu Z.J."/>
        </authorList>
    </citation>
    <scope>NUCLEOTIDE SEQUENCE</scope>
    <source>
        <strain evidence="1">SCP</strain>
    </source>
</reference>
<protein>
    <submittedName>
        <fullName evidence="1">Uncharacterized protein</fullName>
    </submittedName>
</protein>
<comment type="caution">
    <text evidence="1">The sequence shown here is derived from an EMBL/GenBank/DDBJ whole genome shotgun (WGS) entry which is preliminary data.</text>
</comment>
<dbReference type="Pfam" id="PF05056">
    <property type="entry name" value="DUF674"/>
    <property type="match status" value="1"/>
</dbReference>
<proteinExistence type="predicted"/>
<evidence type="ECO:0000313" key="2">
    <source>
        <dbReference type="Proteomes" id="UP001179952"/>
    </source>
</evidence>
<organism evidence="1 2">
    <name type="scientific">Acorus gramineus</name>
    <name type="common">Dwarf sweet flag</name>
    <dbReference type="NCBI Taxonomy" id="55184"/>
    <lineage>
        <taxon>Eukaryota</taxon>
        <taxon>Viridiplantae</taxon>
        <taxon>Streptophyta</taxon>
        <taxon>Embryophyta</taxon>
        <taxon>Tracheophyta</taxon>
        <taxon>Spermatophyta</taxon>
        <taxon>Magnoliopsida</taxon>
        <taxon>Liliopsida</taxon>
        <taxon>Acoraceae</taxon>
        <taxon>Acorus</taxon>
    </lineage>
</organism>
<dbReference type="PANTHER" id="PTHR33103">
    <property type="entry name" value="OS01G0153900 PROTEIN"/>
    <property type="match status" value="1"/>
</dbReference>
<name>A0AAV9B5Y0_ACOGR</name>
<accession>A0AAV9B5Y0</accession>
<dbReference type="InterPro" id="IPR007750">
    <property type="entry name" value="DUF674"/>
</dbReference>
<gene>
    <name evidence="1" type="ORF">QJS04_geneDACA019997</name>
</gene>
<dbReference type="EMBL" id="JAUJYN010000005">
    <property type="protein sequence ID" value="KAK1272084.1"/>
    <property type="molecule type" value="Genomic_DNA"/>
</dbReference>
<keyword evidence="2" id="KW-1185">Reference proteome</keyword>
<dbReference type="Proteomes" id="UP001179952">
    <property type="component" value="Unassembled WGS sequence"/>
</dbReference>
<dbReference type="PANTHER" id="PTHR33103:SF27">
    <property type="entry name" value="OS04G0594700 PROTEIN"/>
    <property type="match status" value="1"/>
</dbReference>